<dbReference type="EMBL" id="DVIR01000046">
    <property type="protein sequence ID" value="HIS24760.1"/>
    <property type="molecule type" value="Genomic_DNA"/>
</dbReference>
<dbReference type="Proteomes" id="UP000823982">
    <property type="component" value="Unassembled WGS sequence"/>
</dbReference>
<dbReference type="InterPro" id="IPR006059">
    <property type="entry name" value="SBP"/>
</dbReference>
<evidence type="ECO:0000256" key="1">
    <source>
        <dbReference type="SAM" id="Coils"/>
    </source>
</evidence>
<reference evidence="2" key="2">
    <citation type="journal article" date="2021" name="PeerJ">
        <title>Extensive microbial diversity within the chicken gut microbiome revealed by metagenomics and culture.</title>
        <authorList>
            <person name="Gilroy R."/>
            <person name="Ravi A."/>
            <person name="Getino M."/>
            <person name="Pursley I."/>
            <person name="Horton D.L."/>
            <person name="Alikhan N.F."/>
            <person name="Baker D."/>
            <person name="Gharbi K."/>
            <person name="Hall N."/>
            <person name="Watson M."/>
            <person name="Adriaenssens E.M."/>
            <person name="Foster-Nyarko E."/>
            <person name="Jarju S."/>
            <person name="Secka A."/>
            <person name="Antonio M."/>
            <person name="Oren A."/>
            <person name="Chaudhuri R.R."/>
            <person name="La Ragione R."/>
            <person name="Hildebrand F."/>
            <person name="Pallen M.J."/>
        </authorList>
    </citation>
    <scope>NUCLEOTIDE SEQUENCE</scope>
    <source>
        <strain evidence="2">CHK157-1446</strain>
    </source>
</reference>
<gene>
    <name evidence="2" type="ORF">IAD01_05080</name>
</gene>
<sequence length="401" mass="45631">MTQSTEAEVDYSGVVLTVQDTLAGNDFVTGLGELNYQVITQETGIRFRSKCYLPDEIILKMLAGDDDIDIYFISNSQLHNVIDCGFYTIIESEIIDNYISQCRDILQEYSTVDGKTAFVPVSSGASAILIPKSAIEETGVTAQDIEYLDDFLEFVRNYDGDRIAYTNSSLLFDYLEYQYEAYYCDYDNKEANFETPLYMHIYEEIWGGWQDPKDGVGATIGFEHNLSGDYSNNSEKALCTFGSYIDAENFTDKRLNTDPNVYMTSGSTDFFEKWRAFPIPKISEDVISGIGGGTYALINPYSENKEAALKVLELLASDYFKYTGNTLSGFMYEDKSMYPESYHPDSEIFNDFLNIIDDNTTMAYYTFSVQRLDIDDYQAGKLTLEEAVAEYQRQVDIWLNE</sequence>
<accession>A0A9D1EPE0</accession>
<dbReference type="SUPFAM" id="SSF53850">
    <property type="entry name" value="Periplasmic binding protein-like II"/>
    <property type="match status" value="1"/>
</dbReference>
<dbReference type="AlphaFoldDB" id="A0A9D1EPE0"/>
<evidence type="ECO:0000313" key="3">
    <source>
        <dbReference type="Proteomes" id="UP000823982"/>
    </source>
</evidence>
<name>A0A9D1EPE0_9FIRM</name>
<dbReference type="Gene3D" id="3.40.190.10">
    <property type="entry name" value="Periplasmic binding protein-like II"/>
    <property type="match status" value="1"/>
</dbReference>
<organism evidence="2 3">
    <name type="scientific">Candidatus Faeciplasma gallinarum</name>
    <dbReference type="NCBI Taxonomy" id="2840799"/>
    <lineage>
        <taxon>Bacteria</taxon>
        <taxon>Bacillati</taxon>
        <taxon>Bacillota</taxon>
        <taxon>Clostridia</taxon>
        <taxon>Eubacteriales</taxon>
        <taxon>Oscillospiraceae</taxon>
        <taxon>Oscillospiraceae incertae sedis</taxon>
        <taxon>Candidatus Faeciplasma</taxon>
    </lineage>
</organism>
<evidence type="ECO:0000313" key="2">
    <source>
        <dbReference type="EMBL" id="HIS24760.1"/>
    </source>
</evidence>
<keyword evidence="1" id="KW-0175">Coiled coil</keyword>
<reference evidence="2" key="1">
    <citation type="submission" date="2020-10" db="EMBL/GenBank/DDBJ databases">
        <authorList>
            <person name="Gilroy R."/>
        </authorList>
    </citation>
    <scope>NUCLEOTIDE SEQUENCE</scope>
    <source>
        <strain evidence="2">CHK157-1446</strain>
    </source>
</reference>
<comment type="caution">
    <text evidence="2">The sequence shown here is derived from an EMBL/GenBank/DDBJ whole genome shotgun (WGS) entry which is preliminary data.</text>
</comment>
<dbReference type="Pfam" id="PF01547">
    <property type="entry name" value="SBP_bac_1"/>
    <property type="match status" value="1"/>
</dbReference>
<proteinExistence type="predicted"/>
<feature type="coiled-coil region" evidence="1">
    <location>
        <begin position="374"/>
        <end position="401"/>
    </location>
</feature>
<protein>
    <submittedName>
        <fullName evidence="2">Extracellular solute-binding protein</fullName>
    </submittedName>
</protein>